<feature type="domain" description="Protein kinase" evidence="10">
    <location>
        <begin position="37"/>
        <end position="345"/>
    </location>
</feature>
<gene>
    <name evidence="11" type="ORF">BGW36DRAFT_432883</name>
</gene>
<comment type="catalytic activity">
    <reaction evidence="7">
        <text>L-threonyl-[protein] + ATP = O-phospho-L-threonyl-[protein] + ADP + H(+)</text>
        <dbReference type="Rhea" id="RHEA:46608"/>
        <dbReference type="Rhea" id="RHEA-COMP:11060"/>
        <dbReference type="Rhea" id="RHEA-COMP:11605"/>
        <dbReference type="ChEBI" id="CHEBI:15378"/>
        <dbReference type="ChEBI" id="CHEBI:30013"/>
        <dbReference type="ChEBI" id="CHEBI:30616"/>
        <dbReference type="ChEBI" id="CHEBI:61977"/>
        <dbReference type="ChEBI" id="CHEBI:456216"/>
        <dbReference type="EC" id="2.7.11.1"/>
    </reaction>
</comment>
<dbReference type="Pfam" id="PF00069">
    <property type="entry name" value="Pkinase"/>
    <property type="match status" value="1"/>
</dbReference>
<keyword evidence="6 9" id="KW-0067">ATP-binding</keyword>
<dbReference type="PANTHER" id="PTHR47634">
    <property type="entry name" value="PROTEIN KINASE DOMAIN-CONTAINING PROTEIN-RELATED"/>
    <property type="match status" value="1"/>
</dbReference>
<dbReference type="InterPro" id="IPR000719">
    <property type="entry name" value="Prot_kinase_dom"/>
</dbReference>
<evidence type="ECO:0000313" key="12">
    <source>
        <dbReference type="Proteomes" id="UP001201262"/>
    </source>
</evidence>
<dbReference type="PROSITE" id="PS00107">
    <property type="entry name" value="PROTEIN_KINASE_ATP"/>
    <property type="match status" value="1"/>
</dbReference>
<dbReference type="InterPro" id="IPR051334">
    <property type="entry name" value="SRPK"/>
</dbReference>
<evidence type="ECO:0000256" key="7">
    <source>
        <dbReference type="ARBA" id="ARBA00047899"/>
    </source>
</evidence>
<dbReference type="Proteomes" id="UP001201262">
    <property type="component" value="Unassembled WGS sequence"/>
</dbReference>
<dbReference type="PROSITE" id="PS50011">
    <property type="entry name" value="PROTEIN_KINASE_DOM"/>
    <property type="match status" value="1"/>
</dbReference>
<keyword evidence="5 11" id="KW-0418">Kinase</keyword>
<dbReference type="SUPFAM" id="SSF56112">
    <property type="entry name" value="Protein kinase-like (PK-like)"/>
    <property type="match status" value="1"/>
</dbReference>
<evidence type="ECO:0000256" key="6">
    <source>
        <dbReference type="ARBA" id="ARBA00022840"/>
    </source>
</evidence>
<dbReference type="InterPro" id="IPR017441">
    <property type="entry name" value="Protein_kinase_ATP_BS"/>
</dbReference>
<evidence type="ECO:0000256" key="9">
    <source>
        <dbReference type="PROSITE-ProRule" id="PRU10141"/>
    </source>
</evidence>
<dbReference type="RefSeq" id="XP_046066199.1">
    <property type="nucleotide sequence ID" value="XM_046221191.1"/>
</dbReference>
<evidence type="ECO:0000256" key="3">
    <source>
        <dbReference type="ARBA" id="ARBA00022679"/>
    </source>
</evidence>
<sequence>MDPILYVSTIDAEPLHRYREGGYHPVALGHILKEGSYKILHKLGWGGYSTVWAARDQRLDETYVAIKFSVSESENDRGNREVRVMKKLASIHPSPQHVMCILDDFELEGPNGTHKCLVFELLGPSVTDVTDAHFPDGRLPGKLAKSVAKQAFIGLDTLHQQKIGHGDLHTRNLAFTMPCLDDLPEGEYPGVPEYIVRHAVYRLHPWSSLSNIKIVDFGESLLQSAVPQTLHTPLPVRAPEIIFKDHLDYRVDLWSMGCMLFELFVGQPPFDSFLITPTILVGQIREMASDTLPARWMDSPDILDGTFTADVSGEDLTKEGVVKLGQIIGRLMDLSLLLGEFSEIA</sequence>
<dbReference type="Gene3D" id="1.10.510.10">
    <property type="entry name" value="Transferase(Phosphotransferase) domain 1"/>
    <property type="match status" value="1"/>
</dbReference>
<protein>
    <recommendedName>
        <fullName evidence="1">non-specific serine/threonine protein kinase</fullName>
        <ecNumber evidence="1">2.7.11.1</ecNumber>
    </recommendedName>
</protein>
<accession>A0AAD4KFN4</accession>
<keyword evidence="4 9" id="KW-0547">Nucleotide-binding</keyword>
<dbReference type="Gene3D" id="3.30.200.20">
    <property type="entry name" value="Phosphorylase Kinase, domain 1"/>
    <property type="match status" value="1"/>
</dbReference>
<dbReference type="GO" id="GO:0005524">
    <property type="term" value="F:ATP binding"/>
    <property type="evidence" value="ECO:0007669"/>
    <property type="project" value="UniProtKB-UniRule"/>
</dbReference>
<dbReference type="EC" id="2.7.11.1" evidence="1"/>
<dbReference type="PANTHER" id="PTHR47634:SF9">
    <property type="entry name" value="PROTEIN KINASE DOMAIN-CONTAINING PROTEIN-RELATED"/>
    <property type="match status" value="1"/>
</dbReference>
<organism evidence="11 12">
    <name type="scientific">Talaromyces proteolyticus</name>
    <dbReference type="NCBI Taxonomy" id="1131652"/>
    <lineage>
        <taxon>Eukaryota</taxon>
        <taxon>Fungi</taxon>
        <taxon>Dikarya</taxon>
        <taxon>Ascomycota</taxon>
        <taxon>Pezizomycotina</taxon>
        <taxon>Eurotiomycetes</taxon>
        <taxon>Eurotiomycetidae</taxon>
        <taxon>Eurotiales</taxon>
        <taxon>Trichocomaceae</taxon>
        <taxon>Talaromyces</taxon>
        <taxon>Talaromyces sect. Bacilispori</taxon>
    </lineage>
</organism>
<evidence type="ECO:0000256" key="1">
    <source>
        <dbReference type="ARBA" id="ARBA00012513"/>
    </source>
</evidence>
<name>A0AAD4KFN4_9EURO</name>
<evidence type="ECO:0000256" key="2">
    <source>
        <dbReference type="ARBA" id="ARBA00022527"/>
    </source>
</evidence>
<dbReference type="GO" id="GO:0050684">
    <property type="term" value="P:regulation of mRNA processing"/>
    <property type="evidence" value="ECO:0007669"/>
    <property type="project" value="TreeGrafter"/>
</dbReference>
<comment type="caution">
    <text evidence="11">The sequence shown here is derived from an EMBL/GenBank/DDBJ whole genome shotgun (WGS) entry which is preliminary data.</text>
</comment>
<proteinExistence type="predicted"/>
<comment type="catalytic activity">
    <reaction evidence="8">
        <text>L-seryl-[protein] + ATP = O-phospho-L-seryl-[protein] + ADP + H(+)</text>
        <dbReference type="Rhea" id="RHEA:17989"/>
        <dbReference type="Rhea" id="RHEA-COMP:9863"/>
        <dbReference type="Rhea" id="RHEA-COMP:11604"/>
        <dbReference type="ChEBI" id="CHEBI:15378"/>
        <dbReference type="ChEBI" id="CHEBI:29999"/>
        <dbReference type="ChEBI" id="CHEBI:30616"/>
        <dbReference type="ChEBI" id="CHEBI:83421"/>
        <dbReference type="ChEBI" id="CHEBI:456216"/>
        <dbReference type="EC" id="2.7.11.1"/>
    </reaction>
</comment>
<dbReference type="EMBL" id="JAJTJA010000014">
    <property type="protein sequence ID" value="KAH8689916.1"/>
    <property type="molecule type" value="Genomic_DNA"/>
</dbReference>
<dbReference type="GO" id="GO:0004674">
    <property type="term" value="F:protein serine/threonine kinase activity"/>
    <property type="evidence" value="ECO:0007669"/>
    <property type="project" value="UniProtKB-KW"/>
</dbReference>
<evidence type="ECO:0000256" key="5">
    <source>
        <dbReference type="ARBA" id="ARBA00022777"/>
    </source>
</evidence>
<keyword evidence="3" id="KW-0808">Transferase</keyword>
<evidence type="ECO:0000256" key="8">
    <source>
        <dbReference type="ARBA" id="ARBA00048679"/>
    </source>
</evidence>
<keyword evidence="2" id="KW-0723">Serine/threonine-protein kinase</keyword>
<reference evidence="11" key="1">
    <citation type="submission" date="2021-12" db="EMBL/GenBank/DDBJ databases">
        <title>Convergent genome expansion in fungi linked to evolution of root-endophyte symbiosis.</title>
        <authorList>
            <consortium name="DOE Joint Genome Institute"/>
            <person name="Ke Y.-H."/>
            <person name="Bonito G."/>
            <person name="Liao H.-L."/>
            <person name="Looney B."/>
            <person name="Rojas-Flechas A."/>
            <person name="Nash J."/>
            <person name="Hameed K."/>
            <person name="Schadt C."/>
            <person name="Martin F."/>
            <person name="Crous P.W."/>
            <person name="Miettinen O."/>
            <person name="Magnuson J.K."/>
            <person name="Labbe J."/>
            <person name="Jacobson D."/>
            <person name="Doktycz M.J."/>
            <person name="Veneault-Fourrey C."/>
            <person name="Kuo A."/>
            <person name="Mondo S."/>
            <person name="Calhoun S."/>
            <person name="Riley R."/>
            <person name="Ohm R."/>
            <person name="LaButti K."/>
            <person name="Andreopoulos B."/>
            <person name="Pangilinan J."/>
            <person name="Nolan M."/>
            <person name="Tritt A."/>
            <person name="Clum A."/>
            <person name="Lipzen A."/>
            <person name="Daum C."/>
            <person name="Barry K."/>
            <person name="Grigoriev I.V."/>
            <person name="Vilgalys R."/>
        </authorList>
    </citation>
    <scope>NUCLEOTIDE SEQUENCE</scope>
    <source>
        <strain evidence="11">PMI_201</strain>
    </source>
</reference>
<evidence type="ECO:0000259" key="10">
    <source>
        <dbReference type="PROSITE" id="PS50011"/>
    </source>
</evidence>
<keyword evidence="12" id="KW-1185">Reference proteome</keyword>
<dbReference type="InterPro" id="IPR011009">
    <property type="entry name" value="Kinase-like_dom_sf"/>
</dbReference>
<evidence type="ECO:0000313" key="11">
    <source>
        <dbReference type="EMBL" id="KAH8689916.1"/>
    </source>
</evidence>
<dbReference type="AlphaFoldDB" id="A0AAD4KFN4"/>
<dbReference type="GO" id="GO:0000245">
    <property type="term" value="P:spliceosomal complex assembly"/>
    <property type="evidence" value="ECO:0007669"/>
    <property type="project" value="TreeGrafter"/>
</dbReference>
<dbReference type="GeneID" id="70251478"/>
<evidence type="ECO:0000256" key="4">
    <source>
        <dbReference type="ARBA" id="ARBA00022741"/>
    </source>
</evidence>
<feature type="binding site" evidence="9">
    <location>
        <position position="67"/>
    </location>
    <ligand>
        <name>ATP</name>
        <dbReference type="ChEBI" id="CHEBI:30616"/>
    </ligand>
</feature>